<keyword evidence="1" id="KW-0812">Transmembrane</keyword>
<sequence>MRRNPILSTLGWALYAVALFLIYHLLIKPAFLDLTWIALLLFLPFLAFCYYIIHPSERRQVLVFTIGFLILDLALTRVNIRTTATLLVSGAIAILVIALLGKWYGRLNWRAIGALVLIAVLVNVTFNRDTLKALNHFTIQYESDRLYNGDWVDYFPVALYDVNHDGKMEIITYGNADELPLPEKVEKPETEEEKKALAEKLRHLHAEPLSIYVLTWQDGKMVRMPNDQISPETMALIKEKLPIDYPGFPYYTIKDDQLVPNVQRQPYAEGMLQIGTAPYRAFMLDMGNIAQKLEENKGSMDVRHELGKYYKDLHIKDGMLTGTYDGKPFAGTTKATKLLTTMMLPDGREGLIIMGEHLSVMVVDPDGSLTEAYTLTRKQTELATGEFIPADIDNDNVDELLVAATPSYILKPKPDGTWDILWASADKDKSFRFSNFAAIGGNERPEIIAKAKSWVSNTDSRYLSGFEYTPGGLKENWRIYLPLINVQIGDVDGDGENEIIASIYNTHRILVFKQHHIPVLTLTIIVFVGLLGYGVVRRFRHA</sequence>
<evidence type="ECO:0000313" key="4">
    <source>
        <dbReference type="Proteomes" id="UP000036834"/>
    </source>
</evidence>
<reference evidence="4" key="1">
    <citation type="submission" date="2015-07" db="EMBL/GenBank/DDBJ databases">
        <title>Genome sequencing project for genomic taxonomy and phylogenomics of Bacillus-like bacteria.</title>
        <authorList>
            <person name="Liu B."/>
            <person name="Wang J."/>
            <person name="Zhu Y."/>
            <person name="Liu G."/>
            <person name="Chen Q."/>
            <person name="Chen Z."/>
            <person name="Lan J."/>
            <person name="Che J."/>
            <person name="Ge C."/>
            <person name="Shi H."/>
            <person name="Pan Z."/>
            <person name="Liu X."/>
        </authorList>
    </citation>
    <scope>NUCLEOTIDE SEQUENCE [LARGE SCALE GENOMIC DNA]</scope>
    <source>
        <strain evidence="4">DSM 9887</strain>
    </source>
</reference>
<feature type="transmembrane region" description="Helical" evidence="1">
    <location>
        <begin position="107"/>
        <end position="126"/>
    </location>
</feature>
<feature type="transmembrane region" description="Helical" evidence="1">
    <location>
        <begin position="59"/>
        <end position="76"/>
    </location>
</feature>
<name>A0A0K9YYJ8_9BACL</name>
<dbReference type="Proteomes" id="UP000319578">
    <property type="component" value="Unassembled WGS sequence"/>
</dbReference>
<dbReference type="InterPro" id="IPR028994">
    <property type="entry name" value="Integrin_alpha_N"/>
</dbReference>
<feature type="transmembrane region" description="Helical" evidence="1">
    <location>
        <begin position="34"/>
        <end position="53"/>
    </location>
</feature>
<keyword evidence="5" id="KW-1185">Reference proteome</keyword>
<feature type="transmembrane region" description="Helical" evidence="1">
    <location>
        <begin position="6"/>
        <end position="27"/>
    </location>
</feature>
<dbReference type="EMBL" id="BJON01000013">
    <property type="protein sequence ID" value="GED69457.1"/>
    <property type="molecule type" value="Genomic_DNA"/>
</dbReference>
<accession>A0A0K9YYJ8</accession>
<reference evidence="3" key="2">
    <citation type="submission" date="2015-07" db="EMBL/GenBank/DDBJ databases">
        <title>MeaNS - Measles Nucleotide Surveillance Program.</title>
        <authorList>
            <person name="Tran T."/>
            <person name="Druce J."/>
        </authorList>
    </citation>
    <scope>NUCLEOTIDE SEQUENCE</scope>
    <source>
        <strain evidence="3">DSM 9887</strain>
    </source>
</reference>
<dbReference type="EMBL" id="LGIQ01000005">
    <property type="protein sequence ID" value="KNB73707.1"/>
    <property type="molecule type" value="Genomic_DNA"/>
</dbReference>
<evidence type="ECO:0000256" key="1">
    <source>
        <dbReference type="SAM" id="Phobius"/>
    </source>
</evidence>
<protein>
    <submittedName>
        <fullName evidence="3">Membrane protein</fullName>
    </submittedName>
</protein>
<keyword evidence="1" id="KW-0472">Membrane</keyword>
<dbReference type="AlphaFoldDB" id="A0A0K9YYJ8"/>
<dbReference type="Proteomes" id="UP000036834">
    <property type="component" value="Unassembled WGS sequence"/>
</dbReference>
<feature type="transmembrane region" description="Helical" evidence="1">
    <location>
        <begin position="517"/>
        <end position="536"/>
    </location>
</feature>
<feature type="transmembrane region" description="Helical" evidence="1">
    <location>
        <begin position="83"/>
        <end position="101"/>
    </location>
</feature>
<dbReference type="STRING" id="54915.ADS79_07145"/>
<evidence type="ECO:0000313" key="5">
    <source>
        <dbReference type="Proteomes" id="UP000319578"/>
    </source>
</evidence>
<evidence type="ECO:0000313" key="3">
    <source>
        <dbReference type="EMBL" id="KNB73707.1"/>
    </source>
</evidence>
<gene>
    <name evidence="3" type="ORF">ADS79_07145</name>
    <name evidence="2" type="ORF">BRE01_31590</name>
</gene>
<organism evidence="3 4">
    <name type="scientific">Brevibacillus reuszeri</name>
    <dbReference type="NCBI Taxonomy" id="54915"/>
    <lineage>
        <taxon>Bacteria</taxon>
        <taxon>Bacillati</taxon>
        <taxon>Bacillota</taxon>
        <taxon>Bacilli</taxon>
        <taxon>Bacillales</taxon>
        <taxon>Paenibacillaceae</taxon>
        <taxon>Brevibacillus</taxon>
    </lineage>
</organism>
<dbReference type="RefSeq" id="WP_049737714.1">
    <property type="nucleotide sequence ID" value="NZ_BJON01000013.1"/>
</dbReference>
<comment type="caution">
    <text evidence="3">The sequence shown here is derived from an EMBL/GenBank/DDBJ whole genome shotgun (WGS) entry which is preliminary data.</text>
</comment>
<proteinExistence type="predicted"/>
<reference evidence="2 5" key="3">
    <citation type="submission" date="2019-06" db="EMBL/GenBank/DDBJ databases">
        <title>Whole genome shotgun sequence of Brevibacillus reuszeri NBRC 15719.</title>
        <authorList>
            <person name="Hosoyama A."/>
            <person name="Uohara A."/>
            <person name="Ohji S."/>
            <person name="Ichikawa N."/>
        </authorList>
    </citation>
    <scope>NUCLEOTIDE SEQUENCE [LARGE SCALE GENOMIC DNA]</scope>
    <source>
        <strain evidence="2 5">NBRC 15719</strain>
    </source>
</reference>
<evidence type="ECO:0000313" key="2">
    <source>
        <dbReference type="EMBL" id="GED69457.1"/>
    </source>
</evidence>
<dbReference type="OrthoDB" id="2462953at2"/>
<keyword evidence="1" id="KW-1133">Transmembrane helix</keyword>
<dbReference type="SUPFAM" id="SSF69318">
    <property type="entry name" value="Integrin alpha N-terminal domain"/>
    <property type="match status" value="1"/>
</dbReference>
<dbReference type="PATRIC" id="fig|54915.3.peg.6859"/>